<gene>
    <name evidence="2" type="ORF">HHI36_001701</name>
</gene>
<feature type="compositionally biased region" description="Polar residues" evidence="1">
    <location>
        <begin position="882"/>
        <end position="891"/>
    </location>
</feature>
<feature type="region of interest" description="Disordered" evidence="1">
    <location>
        <begin position="572"/>
        <end position="606"/>
    </location>
</feature>
<feature type="region of interest" description="Disordered" evidence="1">
    <location>
        <begin position="650"/>
        <end position="676"/>
    </location>
</feature>
<proteinExistence type="predicted"/>
<dbReference type="AlphaFoldDB" id="A0ABD2P886"/>
<feature type="region of interest" description="Disordered" evidence="1">
    <location>
        <begin position="708"/>
        <end position="747"/>
    </location>
</feature>
<evidence type="ECO:0000256" key="1">
    <source>
        <dbReference type="SAM" id="MobiDB-lite"/>
    </source>
</evidence>
<name>A0ABD2P886_9CUCU</name>
<protein>
    <submittedName>
        <fullName evidence="2">Uncharacterized protein</fullName>
    </submittedName>
</protein>
<dbReference type="EMBL" id="JABFTP020000185">
    <property type="protein sequence ID" value="KAL3287224.1"/>
    <property type="molecule type" value="Genomic_DNA"/>
</dbReference>
<evidence type="ECO:0000313" key="3">
    <source>
        <dbReference type="Proteomes" id="UP001516400"/>
    </source>
</evidence>
<keyword evidence="3" id="KW-1185">Reference proteome</keyword>
<comment type="caution">
    <text evidence="2">The sequence shown here is derived from an EMBL/GenBank/DDBJ whole genome shotgun (WGS) entry which is preliminary data.</text>
</comment>
<dbReference type="Proteomes" id="UP001516400">
    <property type="component" value="Unassembled WGS sequence"/>
</dbReference>
<reference evidence="2 3" key="1">
    <citation type="journal article" date="2021" name="BMC Biol.">
        <title>Horizontally acquired antibacterial genes associated with adaptive radiation of ladybird beetles.</title>
        <authorList>
            <person name="Li H.S."/>
            <person name="Tang X.F."/>
            <person name="Huang Y.H."/>
            <person name="Xu Z.Y."/>
            <person name="Chen M.L."/>
            <person name="Du X.Y."/>
            <person name="Qiu B.Y."/>
            <person name="Chen P.T."/>
            <person name="Zhang W."/>
            <person name="Slipinski A."/>
            <person name="Escalona H.E."/>
            <person name="Waterhouse R.M."/>
            <person name="Zwick A."/>
            <person name="Pang H."/>
        </authorList>
    </citation>
    <scope>NUCLEOTIDE SEQUENCE [LARGE SCALE GENOMIC DNA]</scope>
    <source>
        <strain evidence="2">SYSU2018</strain>
    </source>
</reference>
<sequence>MDGVCYNKSALLDPSIYLSNMDNDSGYVSNNLDQESNSDSVLDNSDTSTVNILRSFLPKPIYLSEDALLERPHIDENEETVEDSPNIWIESSVKSEKTYLSFSSLQTESDISDSSIVVPVTDPIYFNLNTNIHSSPMNFEQLEDCSNENIKELQNEDRSEGIENKSNIISAEILKNDIGIKDKQMNAVNLGQFSSEIVQSTVKPIPFLSEKVRDLSSITNEVNGFTTMSFPIMTNPPQLKLKESYSYFDNNISQVSGSSEFSSDSQKARANTPRKIHNSFEINIFSNVTNICDKTEKMTSSSENFNKVNVKKCMHSSKDKENISQPLIFKTPSKGQKRKLNTSASPDLFSDDESNKLFPIPSPKMIEERFLHNLDYKLLKRVQKELSGVPPPPDFTVTKFTVDDILQKLNENKSYFWTEELKNGENISVKDASRLSDSSFGLNGSILIKGSFDEAINKKFPDILYSRHHGLHHNRNKLSEEIEYLCEKYAKRYIGAETQSTCCAVDTKYISPTKRKAMKQKWAAKSPGRRLSHLARRRITFSSANLQASSSSSAASRARQILIDYKKLELLNHKRSPRKSPRKTPRKSPNKSPSQGRTPSSSAKKKLRLRFRLLSGDFKEDVPGPSTSIAGSKRALFQSPDNENKFKNILSNSSTSSCSSFNSDLNSRGTKRSLFPSPSKIGYRASLFSSPNKKSPFENVSLFEKKRKRDEKDDGISNPSKFFRSQSTDIRSLENNENESLLPRTKSDILPSSQPLIDLSAAHKKKLQWAVYESLKLQNISTSHPQFKVYASVLARVTRRFILASNVRLEGGTSEKMLRIARHHSFAVVKGKSVEEIMSEYNRNKAKSSKPQGYIAPEDYQRTLNRESSVGKESALRDRSNTGDSIRNSNARAIVAKPESRIDRIRKVINFEENR</sequence>
<feature type="compositionally biased region" description="Basic residues" evidence="1">
    <location>
        <begin position="573"/>
        <end position="589"/>
    </location>
</feature>
<accession>A0ABD2P886</accession>
<feature type="compositionally biased region" description="Polar residues" evidence="1">
    <location>
        <begin position="717"/>
        <end position="739"/>
    </location>
</feature>
<feature type="compositionally biased region" description="Low complexity" evidence="1">
    <location>
        <begin position="651"/>
        <end position="667"/>
    </location>
</feature>
<organism evidence="2 3">
    <name type="scientific">Cryptolaemus montrouzieri</name>
    <dbReference type="NCBI Taxonomy" id="559131"/>
    <lineage>
        <taxon>Eukaryota</taxon>
        <taxon>Metazoa</taxon>
        <taxon>Ecdysozoa</taxon>
        <taxon>Arthropoda</taxon>
        <taxon>Hexapoda</taxon>
        <taxon>Insecta</taxon>
        <taxon>Pterygota</taxon>
        <taxon>Neoptera</taxon>
        <taxon>Endopterygota</taxon>
        <taxon>Coleoptera</taxon>
        <taxon>Polyphaga</taxon>
        <taxon>Cucujiformia</taxon>
        <taxon>Coccinelloidea</taxon>
        <taxon>Coccinellidae</taxon>
        <taxon>Scymninae</taxon>
        <taxon>Scymnini</taxon>
        <taxon>Cryptolaemus</taxon>
    </lineage>
</organism>
<evidence type="ECO:0000313" key="2">
    <source>
        <dbReference type="EMBL" id="KAL3287224.1"/>
    </source>
</evidence>
<feature type="region of interest" description="Disordered" evidence="1">
    <location>
        <begin position="865"/>
        <end position="891"/>
    </location>
</feature>